<dbReference type="EMBL" id="WOTW01000072">
    <property type="protein sequence ID" value="MUP39996.1"/>
    <property type="molecule type" value="Genomic_DNA"/>
</dbReference>
<dbReference type="Proteomes" id="UP000462449">
    <property type="component" value="Unassembled WGS sequence"/>
</dbReference>
<evidence type="ECO:0000256" key="1">
    <source>
        <dbReference type="ARBA" id="ARBA00004141"/>
    </source>
</evidence>
<reference evidence="7 8" key="1">
    <citation type="submission" date="2019-11" db="EMBL/GenBank/DDBJ databases">
        <title>Draft genome sequence of Labilibaculum sp. strain SYP isolated from Black Sea.</title>
        <authorList>
            <person name="Yadav S."/>
            <person name="Villanueva L."/>
        </authorList>
    </citation>
    <scope>NUCLEOTIDE SEQUENCE [LARGE SCALE GENOMIC DNA]</scope>
    <source>
        <strain evidence="7 8">44</strain>
    </source>
</reference>
<evidence type="ECO:0000256" key="2">
    <source>
        <dbReference type="ARBA" id="ARBA00022692"/>
    </source>
</evidence>
<evidence type="ECO:0000256" key="3">
    <source>
        <dbReference type="ARBA" id="ARBA00022989"/>
    </source>
</evidence>
<dbReference type="GO" id="GO:0016020">
    <property type="term" value="C:membrane"/>
    <property type="evidence" value="ECO:0007669"/>
    <property type="project" value="UniProtKB-SubCell"/>
</dbReference>
<dbReference type="Pfam" id="PF01566">
    <property type="entry name" value="Nramp"/>
    <property type="match status" value="1"/>
</dbReference>
<evidence type="ECO:0000256" key="4">
    <source>
        <dbReference type="ARBA" id="ARBA00023136"/>
    </source>
</evidence>
<dbReference type="EMBL" id="QTZN02000072">
    <property type="protein sequence ID" value="MVB09201.1"/>
    <property type="molecule type" value="Genomic_DNA"/>
</dbReference>
<evidence type="ECO:0000313" key="7">
    <source>
        <dbReference type="EMBL" id="MVB09201.1"/>
    </source>
</evidence>
<accession>A0A7M4DBG7</accession>
<evidence type="ECO:0000313" key="6">
    <source>
        <dbReference type="EMBL" id="MUP39996.1"/>
    </source>
</evidence>
<comment type="caution">
    <text evidence="6">The sequence shown here is derived from an EMBL/GenBank/DDBJ whole genome shotgun (WGS) entry which is preliminary data.</text>
</comment>
<dbReference type="RefSeq" id="WP_317163346.1">
    <property type="nucleotide sequence ID" value="NZ_QTZN02000072.1"/>
</dbReference>
<protein>
    <submittedName>
        <fullName evidence="6">Uncharacterized protein</fullName>
    </submittedName>
</protein>
<name>A0A7M4DBG7_9BACT</name>
<dbReference type="GO" id="GO:0046873">
    <property type="term" value="F:metal ion transmembrane transporter activity"/>
    <property type="evidence" value="ECO:0007669"/>
    <property type="project" value="InterPro"/>
</dbReference>
<feature type="transmembrane region" description="Helical" evidence="5">
    <location>
        <begin position="20"/>
        <end position="46"/>
    </location>
</feature>
<evidence type="ECO:0000313" key="8">
    <source>
        <dbReference type="Proteomes" id="UP000285951"/>
    </source>
</evidence>
<dbReference type="AlphaFoldDB" id="A0A7M4DBG7"/>
<organism evidence="6 9">
    <name type="scientific">Labilibaculum euxinus</name>
    <dbReference type="NCBI Taxonomy" id="2686357"/>
    <lineage>
        <taxon>Bacteria</taxon>
        <taxon>Pseudomonadati</taxon>
        <taxon>Bacteroidota</taxon>
        <taxon>Bacteroidia</taxon>
        <taxon>Marinilabiliales</taxon>
        <taxon>Marinifilaceae</taxon>
        <taxon>Labilibaculum</taxon>
    </lineage>
</organism>
<keyword evidence="4 5" id="KW-0472">Membrane</keyword>
<keyword evidence="3 5" id="KW-1133">Transmembrane helix</keyword>
<dbReference type="Proteomes" id="UP000285951">
    <property type="component" value="Unassembled WGS sequence"/>
</dbReference>
<evidence type="ECO:0000313" key="9">
    <source>
        <dbReference type="Proteomes" id="UP000462449"/>
    </source>
</evidence>
<dbReference type="InterPro" id="IPR001046">
    <property type="entry name" value="NRAMP_fam"/>
</dbReference>
<feature type="transmembrane region" description="Helical" evidence="5">
    <location>
        <begin position="124"/>
        <end position="141"/>
    </location>
</feature>
<evidence type="ECO:0000256" key="5">
    <source>
        <dbReference type="SAM" id="Phobius"/>
    </source>
</evidence>
<feature type="transmembrane region" description="Helical" evidence="5">
    <location>
        <begin position="58"/>
        <end position="76"/>
    </location>
</feature>
<sequence>MNFLLLKQANHLLAPLLREHVAFVFAGLAFSITSGMTAVSIFEGMFKNPEISKATSPCPEVALSLLLALAIIYFTSNPFQGLIISQMLLSIQLPFTIFSQVYLTSSPKVMGKCINSNLSKYTFFVMKIIITLLNIDLFVSFF</sequence>
<keyword evidence="2 5" id="KW-0812">Transmembrane</keyword>
<keyword evidence="8" id="KW-1185">Reference proteome</keyword>
<proteinExistence type="predicted"/>
<reference evidence="6 9" key="2">
    <citation type="submission" date="2019-12" db="EMBL/GenBank/DDBJ databases">
        <title>Draft genome sequence of Labilibaculum sp. strain 44 isolated from deep waters of Black Sea.</title>
        <authorList>
            <person name="Yadav S."/>
            <person name="Villanueva L."/>
        </authorList>
    </citation>
    <scope>NUCLEOTIDE SEQUENCE [LARGE SCALE GENOMIC DNA]</scope>
    <source>
        <strain evidence="6 9">44</strain>
    </source>
</reference>
<comment type="subcellular location">
    <subcellularLocation>
        <location evidence="1">Membrane</location>
        <topology evidence="1">Multi-pass membrane protein</topology>
    </subcellularLocation>
</comment>
<gene>
    <name evidence="7" type="ORF">DWB62_019485</name>
    <name evidence="6" type="ORF">GNY23_19485</name>
</gene>